<dbReference type="EnsemblPlants" id="AVESA.00010b.r2.6AG1044920.1">
    <property type="protein sequence ID" value="AVESA.00010b.r2.6AG1044920.1.CDS"/>
    <property type="gene ID" value="AVESA.00010b.r2.6AG1044920"/>
</dbReference>
<reference evidence="1" key="2">
    <citation type="submission" date="2025-09" db="UniProtKB">
        <authorList>
            <consortium name="EnsemblPlants"/>
        </authorList>
    </citation>
    <scope>IDENTIFICATION</scope>
</reference>
<protein>
    <submittedName>
        <fullName evidence="1">Uncharacterized protein</fullName>
    </submittedName>
</protein>
<reference evidence="1" key="1">
    <citation type="submission" date="2021-05" db="EMBL/GenBank/DDBJ databases">
        <authorList>
            <person name="Scholz U."/>
            <person name="Mascher M."/>
            <person name="Fiebig A."/>
        </authorList>
    </citation>
    <scope>NUCLEOTIDE SEQUENCE [LARGE SCALE GENOMIC DNA]</scope>
</reference>
<proteinExistence type="predicted"/>
<organism evidence="1 2">
    <name type="scientific">Avena sativa</name>
    <name type="common">Oat</name>
    <dbReference type="NCBI Taxonomy" id="4498"/>
    <lineage>
        <taxon>Eukaryota</taxon>
        <taxon>Viridiplantae</taxon>
        <taxon>Streptophyta</taxon>
        <taxon>Embryophyta</taxon>
        <taxon>Tracheophyta</taxon>
        <taxon>Spermatophyta</taxon>
        <taxon>Magnoliopsida</taxon>
        <taxon>Liliopsida</taxon>
        <taxon>Poales</taxon>
        <taxon>Poaceae</taxon>
        <taxon>BOP clade</taxon>
        <taxon>Pooideae</taxon>
        <taxon>Poodae</taxon>
        <taxon>Poeae</taxon>
        <taxon>Poeae Chloroplast Group 1 (Aveneae type)</taxon>
        <taxon>Aveninae</taxon>
        <taxon>Avena</taxon>
    </lineage>
</organism>
<name>A0ACD5YVG1_AVESA</name>
<keyword evidence="2" id="KW-1185">Reference proteome</keyword>
<evidence type="ECO:0000313" key="1">
    <source>
        <dbReference type="EnsemblPlants" id="AVESA.00010b.r2.6AG1044920.1.CDS"/>
    </source>
</evidence>
<sequence length="203" mass="22342">MNSCCNWRGTFRFPLGPLQSPIQNHPSSGGRPEEEEIPLTLPASLPVPPKQTMATNSSGRHHPGVNDVFLTLVGASNALADVQRRLDLEFRSSYPDHANPAKLVGRVKRVQEEVAALKDLCRDLLTQKQELIDLMRTSLAAQRSATQRLLASSGLPLMTEDDEAAYGNLKQVIDEWTDQLRPMAGDADGEDQDTNQILFSAIL</sequence>
<accession>A0ACD5YVG1</accession>
<evidence type="ECO:0000313" key="2">
    <source>
        <dbReference type="Proteomes" id="UP001732700"/>
    </source>
</evidence>
<dbReference type="Proteomes" id="UP001732700">
    <property type="component" value="Chromosome 6A"/>
</dbReference>